<evidence type="ECO:0000259" key="7">
    <source>
        <dbReference type="PROSITE" id="PS50240"/>
    </source>
</evidence>
<name>A0AAD9FBG1_DISEL</name>
<evidence type="ECO:0000256" key="5">
    <source>
        <dbReference type="ARBA" id="ARBA00023157"/>
    </source>
</evidence>
<evidence type="ECO:0000256" key="4">
    <source>
        <dbReference type="ARBA" id="ARBA00022825"/>
    </source>
</evidence>
<dbReference type="GO" id="GO:0006508">
    <property type="term" value="P:proteolysis"/>
    <property type="evidence" value="ECO:0007669"/>
    <property type="project" value="UniProtKB-KW"/>
</dbReference>
<feature type="chain" id="PRO_5042004890" evidence="6">
    <location>
        <begin position="16"/>
        <end position="261"/>
    </location>
</feature>
<dbReference type="Gene3D" id="2.40.10.10">
    <property type="entry name" value="Trypsin-like serine proteases"/>
    <property type="match status" value="2"/>
</dbReference>
<keyword evidence="5" id="KW-1015">Disulfide bond</keyword>
<protein>
    <submittedName>
        <fullName evidence="8">Trypsinogen-like protein 3</fullName>
    </submittedName>
</protein>
<dbReference type="PANTHER" id="PTHR24271:SF47">
    <property type="entry name" value="KALLIKREIN-1"/>
    <property type="match status" value="1"/>
</dbReference>
<dbReference type="CDD" id="cd00190">
    <property type="entry name" value="Tryp_SPc"/>
    <property type="match status" value="1"/>
</dbReference>
<comment type="similarity">
    <text evidence="1">Belongs to the peptidase S1 family. Snake venom subfamily.</text>
</comment>
<reference evidence="8" key="1">
    <citation type="submission" date="2023-04" db="EMBL/GenBank/DDBJ databases">
        <title>Chromosome-level genome of Chaenocephalus aceratus.</title>
        <authorList>
            <person name="Park H."/>
        </authorList>
    </citation>
    <scope>NUCLEOTIDE SEQUENCE</scope>
    <source>
        <strain evidence="8">DE</strain>
        <tissue evidence="8">Muscle</tissue>
    </source>
</reference>
<gene>
    <name evidence="8" type="ORF">KUDE01_021075</name>
</gene>
<organism evidence="8 9">
    <name type="scientific">Dissostichus eleginoides</name>
    <name type="common">Patagonian toothfish</name>
    <name type="synonym">Dissostichus amissus</name>
    <dbReference type="NCBI Taxonomy" id="100907"/>
    <lineage>
        <taxon>Eukaryota</taxon>
        <taxon>Metazoa</taxon>
        <taxon>Chordata</taxon>
        <taxon>Craniata</taxon>
        <taxon>Vertebrata</taxon>
        <taxon>Euteleostomi</taxon>
        <taxon>Actinopterygii</taxon>
        <taxon>Neopterygii</taxon>
        <taxon>Teleostei</taxon>
        <taxon>Neoteleostei</taxon>
        <taxon>Acanthomorphata</taxon>
        <taxon>Eupercaria</taxon>
        <taxon>Perciformes</taxon>
        <taxon>Notothenioidei</taxon>
        <taxon>Nototheniidae</taxon>
        <taxon>Dissostichus</taxon>
    </lineage>
</organism>
<feature type="signal peptide" evidence="6">
    <location>
        <begin position="1"/>
        <end position="15"/>
    </location>
</feature>
<dbReference type="AlphaFoldDB" id="A0AAD9FBG1"/>
<dbReference type="PROSITE" id="PS50240">
    <property type="entry name" value="TRYPSIN_DOM"/>
    <property type="match status" value="1"/>
</dbReference>
<accession>A0AAD9FBG1</accession>
<evidence type="ECO:0000256" key="2">
    <source>
        <dbReference type="ARBA" id="ARBA00022670"/>
    </source>
</evidence>
<dbReference type="SMART" id="SM00020">
    <property type="entry name" value="Tryp_SPc"/>
    <property type="match status" value="1"/>
</dbReference>
<evidence type="ECO:0000313" key="9">
    <source>
        <dbReference type="Proteomes" id="UP001228049"/>
    </source>
</evidence>
<dbReference type="Pfam" id="PF00089">
    <property type="entry name" value="Trypsin"/>
    <property type="match status" value="1"/>
</dbReference>
<evidence type="ECO:0000313" key="8">
    <source>
        <dbReference type="EMBL" id="KAK1895624.1"/>
    </source>
</evidence>
<feature type="domain" description="Peptidase S1" evidence="7">
    <location>
        <begin position="12"/>
        <end position="238"/>
    </location>
</feature>
<dbReference type="GO" id="GO:0004252">
    <property type="term" value="F:serine-type endopeptidase activity"/>
    <property type="evidence" value="ECO:0007669"/>
    <property type="project" value="InterPro"/>
</dbReference>
<comment type="caution">
    <text evidence="8">The sequence shown here is derived from an EMBL/GenBank/DDBJ whole genome shotgun (WGS) entry which is preliminary data.</text>
</comment>
<keyword evidence="6" id="KW-0732">Signal</keyword>
<dbReference type="FunFam" id="2.40.10.10:FF:000010">
    <property type="entry name" value="Kallikrein related peptidase 11"/>
    <property type="match status" value="1"/>
</dbReference>
<dbReference type="EMBL" id="JASDAP010000010">
    <property type="protein sequence ID" value="KAK1895624.1"/>
    <property type="molecule type" value="Genomic_DNA"/>
</dbReference>
<dbReference type="Proteomes" id="UP001228049">
    <property type="component" value="Unassembled WGS sequence"/>
</dbReference>
<keyword evidence="3" id="KW-0378">Hydrolase</keyword>
<sequence length="261" mass="28879">MNLFILGVALGLAGASPLEDFKVCQPHSRPWQVYLHGGGVSCSGALIDPWWIVTSFECTPKSYRTVASLGEHDVTVEEGTEQHIYVADVIRHSPYRSPLHSLTMVRLAEPALLTQDVQPVPLSVRCPRPGETCQVSGWGSTVPNQYEPAQHLKCITVPVVDDQTCMNTFPEFLFWSLGMVCAGRANTDNCMRDRGSVMVCDGRLQGVQWFSHGCSNHDDPSVYTKLCLYNDWINDVMDRYEPTLPTLPTETTAGMTTAEGQ</sequence>
<dbReference type="PANTHER" id="PTHR24271">
    <property type="entry name" value="KALLIKREIN-RELATED"/>
    <property type="match status" value="1"/>
</dbReference>
<keyword evidence="9" id="KW-1185">Reference proteome</keyword>
<dbReference type="GO" id="GO:0030141">
    <property type="term" value="C:secretory granule"/>
    <property type="evidence" value="ECO:0007669"/>
    <property type="project" value="TreeGrafter"/>
</dbReference>
<keyword evidence="4" id="KW-0720">Serine protease</keyword>
<dbReference type="SUPFAM" id="SSF50494">
    <property type="entry name" value="Trypsin-like serine proteases"/>
    <property type="match status" value="1"/>
</dbReference>
<dbReference type="InterPro" id="IPR009003">
    <property type="entry name" value="Peptidase_S1_PA"/>
</dbReference>
<evidence type="ECO:0000256" key="3">
    <source>
        <dbReference type="ARBA" id="ARBA00022801"/>
    </source>
</evidence>
<dbReference type="InterPro" id="IPR001254">
    <property type="entry name" value="Trypsin_dom"/>
</dbReference>
<dbReference type="InterPro" id="IPR043504">
    <property type="entry name" value="Peptidase_S1_PA_chymotrypsin"/>
</dbReference>
<keyword evidence="2" id="KW-0645">Protease</keyword>
<evidence type="ECO:0000256" key="6">
    <source>
        <dbReference type="SAM" id="SignalP"/>
    </source>
</evidence>
<proteinExistence type="inferred from homology"/>
<evidence type="ECO:0000256" key="1">
    <source>
        <dbReference type="ARBA" id="ARBA00009228"/>
    </source>
</evidence>